<name>A0A1Q5PBG4_9BACT</name>
<accession>A0A1Q5PBG4</accession>
<dbReference type="Proteomes" id="UP000186551">
    <property type="component" value="Unassembled WGS sequence"/>
</dbReference>
<dbReference type="OrthoDB" id="9975653at2"/>
<protein>
    <submittedName>
        <fullName evidence="1">Uncharacterized protein</fullName>
    </submittedName>
</protein>
<evidence type="ECO:0000313" key="2">
    <source>
        <dbReference type="Proteomes" id="UP000186551"/>
    </source>
</evidence>
<reference evidence="1 2" key="1">
    <citation type="submission" date="2016-03" db="EMBL/GenBank/DDBJ databases">
        <title>Genome sequence of Pontibacter sp. nov., of the family cytophagaceae, isolated from marine sediment of the Yellow Sea, China.</title>
        <authorList>
            <person name="Zhang G."/>
            <person name="Zhang R."/>
        </authorList>
    </citation>
    <scope>NUCLEOTIDE SEQUENCE [LARGE SCALE GENOMIC DNA]</scope>
    <source>
        <strain evidence="1 2">S10-8</strain>
    </source>
</reference>
<dbReference type="EMBL" id="LVWA01000008">
    <property type="protein sequence ID" value="OKL39599.1"/>
    <property type="molecule type" value="Genomic_DNA"/>
</dbReference>
<dbReference type="AlphaFoldDB" id="A0A1Q5PBG4"/>
<proteinExistence type="predicted"/>
<evidence type="ECO:0000313" key="1">
    <source>
        <dbReference type="EMBL" id="OKL39599.1"/>
    </source>
</evidence>
<sequence length="98" mass="11185">MPDIVLIYVKRMIKTMKRIFLAGVVVVASLSLTACERSERTTSLEADEDNKVVVDRDSVATEYEVTETVVEYDTTTRTKTIDAEADDRDIDKDRDRDH</sequence>
<gene>
    <name evidence="1" type="ORF">A3841_01240</name>
</gene>
<keyword evidence="2" id="KW-1185">Reference proteome</keyword>
<comment type="caution">
    <text evidence="1">The sequence shown here is derived from an EMBL/GenBank/DDBJ whole genome shotgun (WGS) entry which is preliminary data.</text>
</comment>
<organism evidence="1 2">
    <name type="scientific">Pontibacter flavimaris</name>
    <dbReference type="NCBI Taxonomy" id="1797110"/>
    <lineage>
        <taxon>Bacteria</taxon>
        <taxon>Pseudomonadati</taxon>
        <taxon>Bacteroidota</taxon>
        <taxon>Cytophagia</taxon>
        <taxon>Cytophagales</taxon>
        <taxon>Hymenobacteraceae</taxon>
        <taxon>Pontibacter</taxon>
    </lineage>
</organism>